<dbReference type="GO" id="GO:0005819">
    <property type="term" value="C:spindle"/>
    <property type="evidence" value="ECO:0007669"/>
    <property type="project" value="TreeGrafter"/>
</dbReference>
<dbReference type="InterPro" id="IPR007145">
    <property type="entry name" value="MAP65_Ase1_PRC1"/>
</dbReference>
<name>A0A9E7GAQ3_9LILI</name>
<evidence type="ECO:0000313" key="5">
    <source>
        <dbReference type="Proteomes" id="UP001055439"/>
    </source>
</evidence>
<dbReference type="GO" id="GO:0008017">
    <property type="term" value="F:microtubule binding"/>
    <property type="evidence" value="ECO:0007669"/>
    <property type="project" value="InterPro"/>
</dbReference>
<accession>A0A9E7GAQ3</accession>
<proteinExistence type="inferred from homology"/>
<reference evidence="4" key="1">
    <citation type="submission" date="2022-05" db="EMBL/GenBank/DDBJ databases">
        <title>The Musa troglodytarum L. genome provides insights into the mechanism of non-climacteric behaviour and enrichment of carotenoids.</title>
        <authorList>
            <person name="Wang J."/>
        </authorList>
    </citation>
    <scope>NUCLEOTIDE SEQUENCE</scope>
    <source>
        <tissue evidence="4">Leaf</tissue>
    </source>
</reference>
<keyword evidence="2" id="KW-0493">Microtubule</keyword>
<dbReference type="Gene3D" id="1.20.58.1520">
    <property type="match status" value="1"/>
</dbReference>
<evidence type="ECO:0000256" key="3">
    <source>
        <dbReference type="SAM" id="Coils"/>
    </source>
</evidence>
<dbReference type="AlphaFoldDB" id="A0A9E7GAQ3"/>
<dbReference type="PANTHER" id="PTHR19321">
    <property type="entry name" value="PROTEIN REGULATOR OF CYTOKINESIS 1 PRC1-RELATED"/>
    <property type="match status" value="1"/>
</dbReference>
<dbReference type="EMBL" id="CP097508">
    <property type="protein sequence ID" value="URE11230.1"/>
    <property type="molecule type" value="Genomic_DNA"/>
</dbReference>
<keyword evidence="3" id="KW-0175">Coiled coil</keyword>
<organism evidence="4 5">
    <name type="scientific">Musa troglodytarum</name>
    <name type="common">fe'i banana</name>
    <dbReference type="NCBI Taxonomy" id="320322"/>
    <lineage>
        <taxon>Eukaryota</taxon>
        <taxon>Viridiplantae</taxon>
        <taxon>Streptophyta</taxon>
        <taxon>Embryophyta</taxon>
        <taxon>Tracheophyta</taxon>
        <taxon>Spermatophyta</taxon>
        <taxon>Magnoliopsida</taxon>
        <taxon>Liliopsida</taxon>
        <taxon>Zingiberales</taxon>
        <taxon>Musaceae</taxon>
        <taxon>Musa</taxon>
    </lineage>
</organism>
<sequence length="439" mass="50723">MGSFGMFPSSPSSSCGYLLQELKWGKISLKERILLELEQECINMYRRKVDSANILRVRLHQALADSEAEFTNLLLSLGERSFPGRPEKLTGTLKQQLDAITPALHEMQLRKEEQMNQFREVQTQIQRIASEIAGHQPDCNVLVNEGDLSLKKLDEHQNELQRLHIEKVVQNLAEIMAMDASMIISDIHTSVLGGSTAQQSRNISDTILEGLKSKVEQQLKDEKRKRTEKLYKLGKALTNLWNLMDTSIDDQQKFYYMNIYTSSAPTNHILRPGSLSIDIIHQTGSAKSKQNERLFLKKLSELREICKKSHLEVPLGSEMDKIMNLIMSGEMDHDDLLVIMEEHISQPKEEARSRKDIMEKVKKWMASCEEEQWLEEYIKDENSYSVSRGAHKNLKRAERARIIVNKIPDLVELLMANTKIWEDERMKIFLYDKHSIEEQ</sequence>
<evidence type="ECO:0000313" key="4">
    <source>
        <dbReference type="EMBL" id="URE11230.1"/>
    </source>
</evidence>
<feature type="coiled-coil region" evidence="3">
    <location>
        <begin position="104"/>
        <end position="131"/>
    </location>
</feature>
<gene>
    <name evidence="4" type="ORF">MUK42_35229</name>
</gene>
<dbReference type="Pfam" id="PF03999">
    <property type="entry name" value="MAP65_ASE1"/>
    <property type="match status" value="1"/>
</dbReference>
<evidence type="ECO:0000256" key="1">
    <source>
        <dbReference type="ARBA" id="ARBA00006187"/>
    </source>
</evidence>
<dbReference type="GO" id="GO:0005874">
    <property type="term" value="C:microtubule"/>
    <property type="evidence" value="ECO:0007669"/>
    <property type="project" value="UniProtKB-KW"/>
</dbReference>
<dbReference type="OrthoDB" id="642895at2759"/>
<dbReference type="Proteomes" id="UP001055439">
    <property type="component" value="Chromosome 6"/>
</dbReference>
<protein>
    <submittedName>
        <fullName evidence="4">Microtubule associated protein (MAP65/ASE1 family)</fullName>
    </submittedName>
</protein>
<evidence type="ECO:0000256" key="2">
    <source>
        <dbReference type="ARBA" id="ARBA00022701"/>
    </source>
</evidence>
<dbReference type="GO" id="GO:0005737">
    <property type="term" value="C:cytoplasm"/>
    <property type="evidence" value="ECO:0007669"/>
    <property type="project" value="TreeGrafter"/>
</dbReference>
<comment type="similarity">
    <text evidence="1">Belongs to the MAP65/ASE1 family.</text>
</comment>
<dbReference type="PANTHER" id="PTHR19321:SF3">
    <property type="entry name" value="65-KDA MICROTUBULE-ASSOCIATED PROTEIN 8"/>
    <property type="match status" value="1"/>
</dbReference>
<keyword evidence="5" id="KW-1185">Reference proteome</keyword>
<dbReference type="GO" id="GO:0000226">
    <property type="term" value="P:microtubule cytoskeleton organization"/>
    <property type="evidence" value="ECO:0007669"/>
    <property type="project" value="InterPro"/>
</dbReference>